<reference evidence="4" key="3">
    <citation type="submission" date="2025-08" db="UniProtKB">
        <authorList>
            <consortium name="RefSeq"/>
        </authorList>
    </citation>
    <scope>IDENTIFICATION</scope>
    <source>
        <strain evidence="4">CBS 342.82</strain>
    </source>
</reference>
<dbReference type="Gene3D" id="1.10.3210.10">
    <property type="entry name" value="Hypothetical protein af1432"/>
    <property type="match status" value="1"/>
</dbReference>
<sequence length="264" mass="28481">MCPAATDLPPSSDVDGHEDKSSTTAPPSPPPCTPNDPICRAAYRHAHENLHPAILAHSLRVYTYARDISASEATAYSEPHAVENTLLYVTSLFHDMGTSPRYDSDTESSTTRFEIAGADAALGFLSGPDIPDGDVLARLWGREVWLAIALHTSPQIAERSSALARLLRLGVRIDFGGEGKVRMLDDLLAMGREDGAGAGAGGAKEVIARTEREFPRDGIEKVLGDAVTDQALVHPEKAPMVSWPGVLLRSKRENMEWEGVNKAF</sequence>
<dbReference type="InterPro" id="IPR006674">
    <property type="entry name" value="HD_domain"/>
</dbReference>
<dbReference type="Proteomes" id="UP000504637">
    <property type="component" value="Unplaced"/>
</dbReference>
<gene>
    <name evidence="4" type="ORF">K489DRAFT_385373</name>
</gene>
<dbReference type="PANTHER" id="PTHR35569:SF1">
    <property type="entry name" value="CYANAMIDE HYDRATASE DDI2-RELATED"/>
    <property type="match status" value="1"/>
</dbReference>
<feature type="domain" description="HD" evidence="2">
    <location>
        <begin position="55"/>
        <end position="167"/>
    </location>
</feature>
<dbReference type="RefSeq" id="XP_033455016.1">
    <property type="nucleotide sequence ID" value="XM_033606089.1"/>
</dbReference>
<evidence type="ECO:0000256" key="1">
    <source>
        <dbReference type="SAM" id="MobiDB-lite"/>
    </source>
</evidence>
<evidence type="ECO:0000259" key="2">
    <source>
        <dbReference type="Pfam" id="PF01966"/>
    </source>
</evidence>
<feature type="region of interest" description="Disordered" evidence="1">
    <location>
        <begin position="1"/>
        <end position="36"/>
    </location>
</feature>
<dbReference type="SUPFAM" id="SSF109604">
    <property type="entry name" value="HD-domain/PDEase-like"/>
    <property type="match status" value="1"/>
</dbReference>
<reference evidence="4" key="1">
    <citation type="submission" date="2020-01" db="EMBL/GenBank/DDBJ databases">
        <authorList>
            <consortium name="DOE Joint Genome Institute"/>
            <person name="Haridas S."/>
            <person name="Albert R."/>
            <person name="Binder M."/>
            <person name="Bloem J."/>
            <person name="Labutti K."/>
            <person name="Salamov A."/>
            <person name="Andreopoulos B."/>
            <person name="Baker S.E."/>
            <person name="Barry K."/>
            <person name="Bills G."/>
            <person name="Bluhm B.H."/>
            <person name="Cannon C."/>
            <person name="Castanera R."/>
            <person name="Culley D.E."/>
            <person name="Daum C."/>
            <person name="Ezra D."/>
            <person name="Gonzalez J.B."/>
            <person name="Henrissat B."/>
            <person name="Kuo A."/>
            <person name="Liang C."/>
            <person name="Lipzen A."/>
            <person name="Lutzoni F."/>
            <person name="Magnuson J."/>
            <person name="Mondo S."/>
            <person name="Nolan M."/>
            <person name="Ohm R."/>
            <person name="Pangilinan J."/>
            <person name="Park H.-J."/>
            <person name="Ramirez L."/>
            <person name="Alfaro M."/>
            <person name="Sun H."/>
            <person name="Tritt A."/>
            <person name="Yoshinaga Y."/>
            <person name="Zwiers L.-H."/>
            <person name="Turgeon B.G."/>
            <person name="Goodwin S.B."/>
            <person name="Spatafora J.W."/>
            <person name="Crous P.W."/>
            <person name="Grigoriev I.V."/>
        </authorList>
    </citation>
    <scope>NUCLEOTIDE SEQUENCE</scope>
    <source>
        <strain evidence="4">CBS 342.82</strain>
    </source>
</reference>
<evidence type="ECO:0000313" key="3">
    <source>
        <dbReference type="Proteomes" id="UP000504637"/>
    </source>
</evidence>
<organism evidence="4">
    <name type="scientific">Dissoconium aciculare CBS 342.82</name>
    <dbReference type="NCBI Taxonomy" id="1314786"/>
    <lineage>
        <taxon>Eukaryota</taxon>
        <taxon>Fungi</taxon>
        <taxon>Dikarya</taxon>
        <taxon>Ascomycota</taxon>
        <taxon>Pezizomycotina</taxon>
        <taxon>Dothideomycetes</taxon>
        <taxon>Dothideomycetidae</taxon>
        <taxon>Mycosphaerellales</taxon>
        <taxon>Dissoconiaceae</taxon>
        <taxon>Dissoconium</taxon>
    </lineage>
</organism>
<dbReference type="OrthoDB" id="2378324at2759"/>
<dbReference type="Pfam" id="PF01966">
    <property type="entry name" value="HD"/>
    <property type="match status" value="1"/>
</dbReference>
<evidence type="ECO:0000313" key="4">
    <source>
        <dbReference type="RefSeq" id="XP_033455016.1"/>
    </source>
</evidence>
<protein>
    <recommendedName>
        <fullName evidence="2">HD domain-containing protein</fullName>
    </recommendedName>
</protein>
<reference evidence="4" key="2">
    <citation type="submission" date="2020-04" db="EMBL/GenBank/DDBJ databases">
        <authorList>
            <consortium name="NCBI Genome Project"/>
        </authorList>
    </citation>
    <scope>NUCLEOTIDE SEQUENCE</scope>
    <source>
        <strain evidence="4">CBS 342.82</strain>
    </source>
</reference>
<proteinExistence type="predicted"/>
<dbReference type="GeneID" id="54363889"/>
<dbReference type="PANTHER" id="PTHR35569">
    <property type="entry name" value="CYANAMIDE HYDRATASE DDI2-RELATED"/>
    <property type="match status" value="1"/>
</dbReference>
<dbReference type="AlphaFoldDB" id="A0A6J3LQ43"/>
<accession>A0A6J3LQ43</accession>
<keyword evidence="3" id="KW-1185">Reference proteome</keyword>
<name>A0A6J3LQ43_9PEZI</name>